<dbReference type="OrthoDB" id="2533084at2759"/>
<proteinExistence type="predicted"/>
<evidence type="ECO:0000313" key="2">
    <source>
        <dbReference type="EMBL" id="KXX76566.1"/>
    </source>
</evidence>
<accession>A0A175VYF1</accession>
<keyword evidence="1" id="KW-0812">Transmembrane</keyword>
<organism evidence="2 3">
    <name type="scientific">Madurella mycetomatis</name>
    <dbReference type="NCBI Taxonomy" id="100816"/>
    <lineage>
        <taxon>Eukaryota</taxon>
        <taxon>Fungi</taxon>
        <taxon>Dikarya</taxon>
        <taxon>Ascomycota</taxon>
        <taxon>Pezizomycotina</taxon>
        <taxon>Sordariomycetes</taxon>
        <taxon>Sordariomycetidae</taxon>
        <taxon>Sordariales</taxon>
        <taxon>Sordariales incertae sedis</taxon>
        <taxon>Madurella</taxon>
    </lineage>
</organism>
<keyword evidence="1" id="KW-0472">Membrane</keyword>
<gene>
    <name evidence="2" type="ORF">MMYC01_206656</name>
</gene>
<evidence type="ECO:0000313" key="3">
    <source>
        <dbReference type="Proteomes" id="UP000078237"/>
    </source>
</evidence>
<dbReference type="STRING" id="100816.A0A175VYF1"/>
<dbReference type="AlphaFoldDB" id="A0A175VYF1"/>
<name>A0A175VYF1_9PEZI</name>
<feature type="transmembrane region" description="Helical" evidence="1">
    <location>
        <begin position="139"/>
        <end position="160"/>
    </location>
</feature>
<reference evidence="2 3" key="1">
    <citation type="journal article" date="2016" name="Genome Announc.">
        <title>Genome Sequence of Madurella mycetomatis mm55, Isolated from a Human Mycetoma Case in Sudan.</title>
        <authorList>
            <person name="Smit S."/>
            <person name="Derks M.F."/>
            <person name="Bervoets S."/>
            <person name="Fahal A."/>
            <person name="van Leeuwen W."/>
            <person name="van Belkum A."/>
            <person name="van de Sande W.W."/>
        </authorList>
    </citation>
    <scope>NUCLEOTIDE SEQUENCE [LARGE SCALE GENOMIC DNA]</scope>
    <source>
        <strain evidence="3">mm55</strain>
    </source>
</reference>
<comment type="caution">
    <text evidence="2">The sequence shown here is derived from an EMBL/GenBank/DDBJ whole genome shotgun (WGS) entry which is preliminary data.</text>
</comment>
<dbReference type="EMBL" id="LCTW02000204">
    <property type="protein sequence ID" value="KXX76566.1"/>
    <property type="molecule type" value="Genomic_DNA"/>
</dbReference>
<protein>
    <submittedName>
        <fullName evidence="2">Uncharacterized protein</fullName>
    </submittedName>
</protein>
<sequence length="169" mass="19020">MYWMSAALTAITCYSTLFLVPKTIYNWGKYSPPIERNLRRPLVTLPSVRLTLPSRFKWSGETAPGLAWFQALSSGDLAASSSSTSLTRFPKYKSFHELPSISSTEYPPFAYTQSLKFGKYRGNIWCQFRKPWFTLRLPITWVITAHYGGLVGGVVFISTVGPQVLSLPP</sequence>
<dbReference type="Proteomes" id="UP000078237">
    <property type="component" value="Unassembled WGS sequence"/>
</dbReference>
<keyword evidence="3" id="KW-1185">Reference proteome</keyword>
<dbReference type="VEuPathDB" id="FungiDB:MMYC01_206656"/>
<keyword evidence="1" id="KW-1133">Transmembrane helix</keyword>
<evidence type="ECO:0000256" key="1">
    <source>
        <dbReference type="SAM" id="Phobius"/>
    </source>
</evidence>